<evidence type="ECO:0000259" key="7">
    <source>
        <dbReference type="Pfam" id="PF14527"/>
    </source>
</evidence>
<keyword evidence="1 4" id="KW-0132">Cell division</keyword>
<evidence type="ECO:0000256" key="2">
    <source>
        <dbReference type="ARBA" id="ARBA00023125"/>
    </source>
</evidence>
<feature type="domain" description="Sporulation transcription regulator WhiA N-terminal" evidence="6">
    <location>
        <begin position="19"/>
        <end position="106"/>
    </location>
</feature>
<dbReference type="STRING" id="555088.DealDRAFT_1169"/>
<keyword evidence="2 4" id="KW-0238">DNA-binding</keyword>
<comment type="similarity">
    <text evidence="4">Belongs to the WhiA family.</text>
</comment>
<dbReference type="InterPro" id="IPR039518">
    <property type="entry name" value="WhiA_LAGLIDADG_dom"/>
</dbReference>
<dbReference type="GO" id="GO:0003677">
    <property type="term" value="F:DNA binding"/>
    <property type="evidence" value="ECO:0007669"/>
    <property type="project" value="UniProtKB-UniRule"/>
</dbReference>
<dbReference type="RefSeq" id="WP_008515739.1">
    <property type="nucleotide sequence ID" value="NZ_ACJM01000005.1"/>
</dbReference>
<evidence type="ECO:0000313" key="8">
    <source>
        <dbReference type="EMBL" id="EEG77870.1"/>
    </source>
</evidence>
<protein>
    <recommendedName>
        <fullName evidence="4">Probable cell division protein WhiA</fullName>
    </recommendedName>
</protein>
<dbReference type="NCBIfam" id="TIGR00647">
    <property type="entry name" value="DNA_bind_WhiA"/>
    <property type="match status" value="1"/>
</dbReference>
<gene>
    <name evidence="4" type="primary">whiA</name>
    <name evidence="8" type="ORF">DealDRAFT_1169</name>
</gene>
<accession>C0GFB0</accession>
<dbReference type="InterPro" id="IPR023054">
    <property type="entry name" value="Sporulation_regulator_WhiA_C"/>
</dbReference>
<name>C0GFB0_DETAL</name>
<evidence type="ECO:0000256" key="1">
    <source>
        <dbReference type="ARBA" id="ARBA00022618"/>
    </source>
</evidence>
<evidence type="ECO:0000256" key="4">
    <source>
        <dbReference type="HAMAP-Rule" id="MF_01420"/>
    </source>
</evidence>
<feature type="domain" description="Sporulation regulator WhiA C-terminal" evidence="5">
    <location>
        <begin position="221"/>
        <end position="304"/>
    </location>
</feature>
<dbReference type="Proteomes" id="UP000006443">
    <property type="component" value="Unassembled WGS sequence"/>
</dbReference>
<dbReference type="OrthoDB" id="401278at2"/>
<dbReference type="PANTHER" id="PTHR37307:SF1">
    <property type="entry name" value="CELL DIVISION PROTEIN WHIA-RELATED"/>
    <property type="match status" value="1"/>
</dbReference>
<dbReference type="AlphaFoldDB" id="C0GFB0"/>
<proteinExistence type="inferred from homology"/>
<dbReference type="InterPro" id="IPR003802">
    <property type="entry name" value="Sporulation_regulator_WhiA"/>
</dbReference>
<dbReference type="GO" id="GO:0051301">
    <property type="term" value="P:cell division"/>
    <property type="evidence" value="ECO:0007669"/>
    <property type="project" value="UniProtKB-UniRule"/>
</dbReference>
<dbReference type="eggNOG" id="COG1481">
    <property type="taxonomic scope" value="Bacteria"/>
</dbReference>
<evidence type="ECO:0000256" key="3">
    <source>
        <dbReference type="ARBA" id="ARBA00023306"/>
    </source>
</evidence>
<keyword evidence="3 4" id="KW-0131">Cell cycle</keyword>
<dbReference type="InterPro" id="IPR027434">
    <property type="entry name" value="Homing_endonucl"/>
</dbReference>
<dbReference type="EMBL" id="ACJM01000005">
    <property type="protein sequence ID" value="EEG77870.1"/>
    <property type="molecule type" value="Genomic_DNA"/>
</dbReference>
<dbReference type="SUPFAM" id="SSF55608">
    <property type="entry name" value="Homing endonucleases"/>
    <property type="match status" value="1"/>
</dbReference>
<evidence type="ECO:0000313" key="9">
    <source>
        <dbReference type="Proteomes" id="UP000006443"/>
    </source>
</evidence>
<dbReference type="InterPro" id="IPR018478">
    <property type="entry name" value="Sporu_reg_WhiA_N_dom"/>
</dbReference>
<dbReference type="Pfam" id="PF14527">
    <property type="entry name" value="LAGLIDADG_WhiA"/>
    <property type="match status" value="1"/>
</dbReference>
<comment type="function">
    <text evidence="4">Involved in cell division and chromosome segregation.</text>
</comment>
<reference evidence="8 9" key="1">
    <citation type="submission" date="2009-02" db="EMBL/GenBank/DDBJ databases">
        <title>Sequencing of the draft genome and assembly of Dethiobacter alkaliphilus AHT 1.</title>
        <authorList>
            <consortium name="US DOE Joint Genome Institute (JGI-PGF)"/>
            <person name="Lucas S."/>
            <person name="Copeland A."/>
            <person name="Lapidus A."/>
            <person name="Glavina del Rio T."/>
            <person name="Dalin E."/>
            <person name="Tice H."/>
            <person name="Bruce D."/>
            <person name="Goodwin L."/>
            <person name="Pitluck S."/>
            <person name="Larimer F."/>
            <person name="Land M.L."/>
            <person name="Hauser L."/>
            <person name="Muyzer G."/>
        </authorList>
    </citation>
    <scope>NUCLEOTIDE SEQUENCE [LARGE SCALE GENOMIC DNA]</scope>
    <source>
        <strain evidence="8 9">AHT 1</strain>
    </source>
</reference>
<evidence type="ECO:0000259" key="5">
    <source>
        <dbReference type="Pfam" id="PF02650"/>
    </source>
</evidence>
<dbReference type="GO" id="GO:0043937">
    <property type="term" value="P:regulation of sporulation"/>
    <property type="evidence" value="ECO:0007669"/>
    <property type="project" value="InterPro"/>
</dbReference>
<feature type="domain" description="WhiA LAGLIDADG-like" evidence="7">
    <location>
        <begin position="127"/>
        <end position="218"/>
    </location>
</feature>
<dbReference type="HAMAP" id="MF_01420">
    <property type="entry name" value="HTH_type_WhiA"/>
    <property type="match status" value="1"/>
</dbReference>
<evidence type="ECO:0000259" key="6">
    <source>
        <dbReference type="Pfam" id="PF10298"/>
    </source>
</evidence>
<comment type="caution">
    <text evidence="8">The sequence shown here is derived from an EMBL/GenBank/DDBJ whole genome shotgun (WGS) entry which is preliminary data.</text>
</comment>
<organism evidence="8 9">
    <name type="scientific">Dethiobacter alkaliphilus AHT 1</name>
    <dbReference type="NCBI Taxonomy" id="555088"/>
    <lineage>
        <taxon>Bacteria</taxon>
        <taxon>Bacillati</taxon>
        <taxon>Bacillota</taxon>
        <taxon>Dethiobacteria</taxon>
        <taxon>Dethiobacterales</taxon>
        <taxon>Dethiobacteraceae</taxon>
        <taxon>Dethiobacter</taxon>
    </lineage>
</organism>
<dbReference type="Pfam" id="PF02650">
    <property type="entry name" value="HTH_WhiA"/>
    <property type="match status" value="1"/>
</dbReference>
<sequence>MTYALQTKNELSRKELGDSCCQVAELTAFIRLSGNVQISGKRLTLNVVTSNPAVARRIFQLFKQIFNLNSELLVRKKIRLRKNNIYLIRISEPGGVRQVLTRLGLMREGALVQELNEQIRRKKCCRRAYLRGAFLAAGSVSNPENSYHLEIYTDYQHQAEELVEMMKTFGAHAKVTTRKNGFLAYLKDSEQIVAFLNVIGAHSALLNFENVRILKDIRNRINRLINFETANVNKTVEAAVKQAESIRAINDTIGLDSLDPPLRQLARLRIEHPEASLQELGEMLDPPLGKSGVNHRMRKIEKMAQNLGKKR</sequence>
<keyword evidence="9" id="KW-1185">Reference proteome</keyword>
<dbReference type="Gene3D" id="3.10.28.10">
    <property type="entry name" value="Homing endonucleases"/>
    <property type="match status" value="1"/>
</dbReference>
<dbReference type="PANTHER" id="PTHR37307">
    <property type="entry name" value="CELL DIVISION PROTEIN WHIA-RELATED"/>
    <property type="match status" value="1"/>
</dbReference>
<dbReference type="Pfam" id="PF10298">
    <property type="entry name" value="WhiA_N"/>
    <property type="match status" value="1"/>
</dbReference>